<name>A0A2R6NQ70_9APHY</name>
<evidence type="ECO:0000256" key="1">
    <source>
        <dbReference type="SAM" id="Coils"/>
    </source>
</evidence>
<dbReference type="SUPFAM" id="SSF52540">
    <property type="entry name" value="P-loop containing nucleoside triphosphate hydrolases"/>
    <property type="match status" value="1"/>
</dbReference>
<evidence type="ECO:0000256" key="2">
    <source>
        <dbReference type="SAM" id="MobiDB-lite"/>
    </source>
</evidence>
<dbReference type="AlphaFoldDB" id="A0A2R6NQ70"/>
<dbReference type="Proteomes" id="UP000186601">
    <property type="component" value="Unassembled WGS sequence"/>
</dbReference>
<keyword evidence="4" id="KW-1185">Reference proteome</keyword>
<evidence type="ECO:0000313" key="3">
    <source>
        <dbReference type="EMBL" id="PSR74688.1"/>
    </source>
</evidence>
<reference evidence="3 4" key="1">
    <citation type="submission" date="2018-02" db="EMBL/GenBank/DDBJ databases">
        <title>Genome sequence of the basidiomycete white-rot fungus Phlebia centrifuga.</title>
        <authorList>
            <person name="Granchi Z."/>
            <person name="Peng M."/>
            <person name="de Vries R.P."/>
            <person name="Hilden K."/>
            <person name="Makela M.R."/>
            <person name="Grigoriev I."/>
            <person name="Riley R."/>
        </authorList>
    </citation>
    <scope>NUCLEOTIDE SEQUENCE [LARGE SCALE GENOMIC DNA]</scope>
    <source>
        <strain evidence="3 4">FBCC195</strain>
    </source>
</reference>
<evidence type="ECO:0008006" key="5">
    <source>
        <dbReference type="Google" id="ProtNLM"/>
    </source>
</evidence>
<keyword evidence="1" id="KW-0175">Coiled coil</keyword>
<dbReference type="EMBL" id="MLYV02000964">
    <property type="protein sequence ID" value="PSR74688.1"/>
    <property type="molecule type" value="Genomic_DNA"/>
</dbReference>
<comment type="caution">
    <text evidence="3">The sequence shown here is derived from an EMBL/GenBank/DDBJ whole genome shotgun (WGS) entry which is preliminary data.</text>
</comment>
<sequence length="355" mass="39660">MDIKISSNGKQLENFINTASNSDLRVGETLQSCTDKIEFSKSFELEGRMVTLVDTPGFDDTAKSDTEVLNIVCDYLSTEYANGRLLHGIIYMYRISDNRVSGTAARNLQFYQQLCGPEALSNSVIVTNMWGLVDPKVGASREQELKSKGNFFKPALDYGAKCLRHDNTTESAHNIIRAMIHNNIPKPFLIQRELIDEKKKVFQTAAGEALLRELAKLEQKHLQEMQELDTEMADALARQDEDAKQELEELRAQLLAETERLNAEKKRLHELKLTTAPATTITTTQEARGLGDAPVPGAWTEHNTGEDPESGRKDQPLMHAAVAPQRPSDPAQVTQGLEAFIQRVTSNSLFNKLFV</sequence>
<organism evidence="3 4">
    <name type="scientific">Hermanssonia centrifuga</name>
    <dbReference type="NCBI Taxonomy" id="98765"/>
    <lineage>
        <taxon>Eukaryota</taxon>
        <taxon>Fungi</taxon>
        <taxon>Dikarya</taxon>
        <taxon>Basidiomycota</taxon>
        <taxon>Agaricomycotina</taxon>
        <taxon>Agaricomycetes</taxon>
        <taxon>Polyporales</taxon>
        <taxon>Meruliaceae</taxon>
        <taxon>Hermanssonia</taxon>
    </lineage>
</organism>
<dbReference type="Gene3D" id="3.40.50.300">
    <property type="entry name" value="P-loop containing nucleotide triphosphate hydrolases"/>
    <property type="match status" value="1"/>
</dbReference>
<accession>A0A2R6NQ70</accession>
<gene>
    <name evidence="3" type="ORF">PHLCEN_2v9636</name>
</gene>
<protein>
    <recommendedName>
        <fullName evidence="5">G domain-containing protein</fullName>
    </recommendedName>
</protein>
<proteinExistence type="predicted"/>
<dbReference type="InterPro" id="IPR027417">
    <property type="entry name" value="P-loop_NTPase"/>
</dbReference>
<feature type="region of interest" description="Disordered" evidence="2">
    <location>
        <begin position="288"/>
        <end position="314"/>
    </location>
</feature>
<dbReference type="CDD" id="cd00882">
    <property type="entry name" value="Ras_like_GTPase"/>
    <property type="match status" value="1"/>
</dbReference>
<feature type="coiled-coil region" evidence="1">
    <location>
        <begin position="207"/>
        <end position="271"/>
    </location>
</feature>
<dbReference type="OrthoDB" id="8954335at2759"/>
<feature type="compositionally biased region" description="Basic and acidic residues" evidence="2">
    <location>
        <begin position="303"/>
        <end position="314"/>
    </location>
</feature>
<evidence type="ECO:0000313" key="4">
    <source>
        <dbReference type="Proteomes" id="UP000186601"/>
    </source>
</evidence>